<dbReference type="EMBL" id="KN818257">
    <property type="protein sequence ID" value="KIL63605.1"/>
    <property type="molecule type" value="Genomic_DNA"/>
</dbReference>
<accession>A0A0C2SK78</accession>
<name>A0A0C2SK78_AMAMK</name>
<sequence length="59" mass="6599">MEVAIYSNPSPTNPMAPEASNFNSGDRHLLIATERMFDLLVIFLYVQANSVPVGNNWMN</sequence>
<protein>
    <submittedName>
        <fullName evidence="1">Uncharacterized protein</fullName>
    </submittedName>
</protein>
<gene>
    <name evidence="1" type="ORF">M378DRAFT_164276</name>
</gene>
<reference evidence="1 2" key="1">
    <citation type="submission" date="2014-04" db="EMBL/GenBank/DDBJ databases">
        <title>Evolutionary Origins and Diversification of the Mycorrhizal Mutualists.</title>
        <authorList>
            <consortium name="DOE Joint Genome Institute"/>
            <consortium name="Mycorrhizal Genomics Consortium"/>
            <person name="Kohler A."/>
            <person name="Kuo A."/>
            <person name="Nagy L.G."/>
            <person name="Floudas D."/>
            <person name="Copeland A."/>
            <person name="Barry K.W."/>
            <person name="Cichocki N."/>
            <person name="Veneault-Fourrey C."/>
            <person name="LaButti K."/>
            <person name="Lindquist E.A."/>
            <person name="Lipzen A."/>
            <person name="Lundell T."/>
            <person name="Morin E."/>
            <person name="Murat C."/>
            <person name="Riley R."/>
            <person name="Ohm R."/>
            <person name="Sun H."/>
            <person name="Tunlid A."/>
            <person name="Henrissat B."/>
            <person name="Grigoriev I.V."/>
            <person name="Hibbett D.S."/>
            <person name="Martin F."/>
        </authorList>
    </citation>
    <scope>NUCLEOTIDE SEQUENCE [LARGE SCALE GENOMIC DNA]</scope>
    <source>
        <strain evidence="1 2">Koide BX008</strain>
    </source>
</reference>
<evidence type="ECO:0000313" key="1">
    <source>
        <dbReference type="EMBL" id="KIL63605.1"/>
    </source>
</evidence>
<dbReference type="AlphaFoldDB" id="A0A0C2SK78"/>
<proteinExistence type="predicted"/>
<dbReference type="InParanoid" id="A0A0C2SK78"/>
<feature type="non-terminal residue" evidence="1">
    <location>
        <position position="59"/>
    </location>
</feature>
<keyword evidence="2" id="KW-1185">Reference proteome</keyword>
<organism evidence="1 2">
    <name type="scientific">Amanita muscaria (strain Koide BX008)</name>
    <dbReference type="NCBI Taxonomy" id="946122"/>
    <lineage>
        <taxon>Eukaryota</taxon>
        <taxon>Fungi</taxon>
        <taxon>Dikarya</taxon>
        <taxon>Basidiomycota</taxon>
        <taxon>Agaricomycotina</taxon>
        <taxon>Agaricomycetes</taxon>
        <taxon>Agaricomycetidae</taxon>
        <taxon>Agaricales</taxon>
        <taxon>Pluteineae</taxon>
        <taxon>Amanitaceae</taxon>
        <taxon>Amanita</taxon>
    </lineage>
</organism>
<evidence type="ECO:0000313" key="2">
    <source>
        <dbReference type="Proteomes" id="UP000054549"/>
    </source>
</evidence>
<dbReference type="HOGENOM" id="CLU_2967109_0_0_1"/>
<dbReference type="Proteomes" id="UP000054549">
    <property type="component" value="Unassembled WGS sequence"/>
</dbReference>